<proteinExistence type="inferred from homology"/>
<evidence type="ECO:0000256" key="3">
    <source>
        <dbReference type="ARBA" id="ARBA00007571"/>
    </source>
</evidence>
<dbReference type="InterPro" id="IPR044643">
    <property type="entry name" value="TrpF_fam"/>
</dbReference>
<evidence type="ECO:0000259" key="9">
    <source>
        <dbReference type="Pfam" id="PF00697"/>
    </source>
</evidence>
<sequence>MEHGYVRVKICGVTRPEDARVAEAAGADAVGVVMFSDSPRSIGPDEAAAVFSALGPFTARVVVTHTTSPEDLARVLALHPTAVQISYPHGVPTGCGTAVMRVVGRERPAPPLHADAYIVDESMGRGHLFDPASARSFVEESRVPVVLAGGLTPENVRAAVRAVRPYAVDVCSGVEIEPGVKDPALVRAFVAAVKG</sequence>
<dbReference type="Gene3D" id="3.20.20.70">
    <property type="entry name" value="Aldolase class I"/>
    <property type="match status" value="1"/>
</dbReference>
<dbReference type="Pfam" id="PF00697">
    <property type="entry name" value="PRAI"/>
    <property type="match status" value="1"/>
</dbReference>
<accession>A0A8A3SA48</accession>
<dbReference type="Proteomes" id="UP001042704">
    <property type="component" value="Chromosome"/>
</dbReference>
<keyword evidence="4 8" id="KW-0028">Amino-acid biosynthesis</keyword>
<dbReference type="GO" id="GO:0004640">
    <property type="term" value="F:phosphoribosylanthranilate isomerase activity"/>
    <property type="evidence" value="ECO:0007669"/>
    <property type="project" value="UniProtKB-UniRule"/>
</dbReference>
<dbReference type="CDD" id="cd00405">
    <property type="entry name" value="PRAI"/>
    <property type="match status" value="1"/>
</dbReference>
<dbReference type="AlphaFoldDB" id="A0A8A3SA48"/>
<reference evidence="10" key="2">
    <citation type="submission" date="2019-02" db="EMBL/GenBank/DDBJ databases">
        <authorList>
            <person name="Chen S.-C."/>
            <person name="Chien H.-H."/>
            <person name="Lai M.-C."/>
        </authorList>
    </citation>
    <scope>NUCLEOTIDE SEQUENCE</scope>
    <source>
        <strain evidence="10">N2F9704</strain>
    </source>
</reference>
<dbReference type="PANTHER" id="PTHR42894">
    <property type="entry name" value="N-(5'-PHOSPHORIBOSYL)ANTHRANILATE ISOMERASE"/>
    <property type="match status" value="1"/>
</dbReference>
<name>A0A8A3SA48_9EURY</name>
<evidence type="ECO:0000313" key="11">
    <source>
        <dbReference type="Proteomes" id="UP001042704"/>
    </source>
</evidence>
<dbReference type="UniPathway" id="UPA00035">
    <property type="reaction ID" value="UER00042"/>
</dbReference>
<keyword evidence="6 8" id="KW-0057">Aromatic amino acid biosynthesis</keyword>
<dbReference type="InterPro" id="IPR011060">
    <property type="entry name" value="RibuloseP-bd_barrel"/>
</dbReference>
<keyword evidence="11" id="KW-1185">Reference proteome</keyword>
<evidence type="ECO:0000256" key="5">
    <source>
        <dbReference type="ARBA" id="ARBA00022822"/>
    </source>
</evidence>
<dbReference type="HAMAP" id="MF_00135">
    <property type="entry name" value="PRAI"/>
    <property type="match status" value="1"/>
</dbReference>
<dbReference type="InterPro" id="IPR001240">
    <property type="entry name" value="PRAI_dom"/>
</dbReference>
<keyword evidence="5 8" id="KW-0822">Tryptophan biosynthesis</keyword>
<feature type="domain" description="N-(5'phosphoribosyl) anthranilate isomerase (PRAI)" evidence="9">
    <location>
        <begin position="113"/>
        <end position="191"/>
    </location>
</feature>
<dbReference type="EMBL" id="CP036172">
    <property type="protein sequence ID" value="QSZ68390.1"/>
    <property type="molecule type" value="Genomic_DNA"/>
</dbReference>
<comment type="catalytic activity">
    <reaction evidence="1 8">
        <text>N-(5-phospho-beta-D-ribosyl)anthranilate = 1-(2-carboxyphenylamino)-1-deoxy-D-ribulose 5-phosphate</text>
        <dbReference type="Rhea" id="RHEA:21540"/>
        <dbReference type="ChEBI" id="CHEBI:18277"/>
        <dbReference type="ChEBI" id="CHEBI:58613"/>
        <dbReference type="EC" id="5.3.1.24"/>
    </reaction>
</comment>
<keyword evidence="7 8" id="KW-0413">Isomerase</keyword>
<evidence type="ECO:0000256" key="7">
    <source>
        <dbReference type="ARBA" id="ARBA00023235"/>
    </source>
</evidence>
<organism evidence="10 11">
    <name type="scientific">Methanofollis aquaemaris</name>
    <dbReference type="NCBI Taxonomy" id="126734"/>
    <lineage>
        <taxon>Archaea</taxon>
        <taxon>Methanobacteriati</taxon>
        <taxon>Methanobacteriota</taxon>
        <taxon>Stenosarchaea group</taxon>
        <taxon>Methanomicrobia</taxon>
        <taxon>Methanomicrobiales</taxon>
        <taxon>Methanomicrobiaceae</taxon>
        <taxon>Methanofollis</taxon>
    </lineage>
</organism>
<evidence type="ECO:0000256" key="1">
    <source>
        <dbReference type="ARBA" id="ARBA00001164"/>
    </source>
</evidence>
<evidence type="ECO:0000256" key="8">
    <source>
        <dbReference type="HAMAP-Rule" id="MF_00135"/>
    </source>
</evidence>
<dbReference type="GO" id="GO:0000162">
    <property type="term" value="P:L-tryptophan biosynthetic process"/>
    <property type="evidence" value="ECO:0007669"/>
    <property type="project" value="UniProtKB-UniRule"/>
</dbReference>
<evidence type="ECO:0000256" key="6">
    <source>
        <dbReference type="ARBA" id="ARBA00023141"/>
    </source>
</evidence>
<dbReference type="PANTHER" id="PTHR42894:SF1">
    <property type="entry name" value="N-(5'-PHOSPHORIBOSYL)ANTHRANILATE ISOMERASE"/>
    <property type="match status" value="1"/>
</dbReference>
<dbReference type="EC" id="5.3.1.24" evidence="8"/>
<reference evidence="10" key="1">
    <citation type="journal article" date="2001" name="Int. J. Syst. Evol. Microbiol.">
        <title>Methanofollis aquaemaris sp. nov., a methanogen isolated from an aquaculture fish pond.</title>
        <authorList>
            <person name="Lai M.C."/>
            <person name="Chen S.C."/>
        </authorList>
    </citation>
    <scope>NUCLEOTIDE SEQUENCE</scope>
    <source>
        <strain evidence="10">N2F9704</strain>
    </source>
</reference>
<evidence type="ECO:0000313" key="10">
    <source>
        <dbReference type="EMBL" id="QSZ68390.1"/>
    </source>
</evidence>
<evidence type="ECO:0000256" key="2">
    <source>
        <dbReference type="ARBA" id="ARBA00004664"/>
    </source>
</evidence>
<dbReference type="InterPro" id="IPR013785">
    <property type="entry name" value="Aldolase_TIM"/>
</dbReference>
<dbReference type="SUPFAM" id="SSF51366">
    <property type="entry name" value="Ribulose-phoshate binding barrel"/>
    <property type="match status" value="1"/>
</dbReference>
<dbReference type="KEGG" id="maqe:RJ40_06195"/>
<comment type="pathway">
    <text evidence="2 8">Amino-acid biosynthesis; L-tryptophan biosynthesis; L-tryptophan from chorismate: step 3/5.</text>
</comment>
<protein>
    <recommendedName>
        <fullName evidence="8">N-(5'-phosphoribosyl)anthranilate isomerase</fullName>
        <shortName evidence="8">PRAI</shortName>
        <ecNumber evidence="8">5.3.1.24</ecNumber>
    </recommendedName>
</protein>
<evidence type="ECO:0000256" key="4">
    <source>
        <dbReference type="ARBA" id="ARBA00022605"/>
    </source>
</evidence>
<comment type="similarity">
    <text evidence="3 8">Belongs to the TrpF family.</text>
</comment>
<gene>
    <name evidence="8" type="primary">trpF</name>
    <name evidence="10" type="ORF">RJ40_06195</name>
</gene>